<proteinExistence type="predicted"/>
<evidence type="ECO:0000313" key="5">
    <source>
        <dbReference type="Proteomes" id="UP000623926"/>
    </source>
</evidence>
<evidence type="ECO:0000313" key="2">
    <source>
        <dbReference type="EMBL" id="QRV35381.1"/>
    </source>
</evidence>
<protein>
    <submittedName>
        <fullName evidence="2">Uncharacterized protein</fullName>
    </submittedName>
</protein>
<dbReference type="RefSeq" id="WP_199807295.1">
    <property type="nucleotide sequence ID" value="NZ_CP070242.1"/>
</dbReference>
<name>A0ABD7CXC1_9ACTN</name>
<keyword evidence="4" id="KW-1185">Reference proteome</keyword>
<accession>A0ABD7CXC1</accession>
<sequence length="167" mass="17781">MSEKRRLPVDETSGDPATAPASAAAGVRSPEAAAVRPGAAGSSHRSPPKRRPSSAPSPFPWLEPAKARTGVPADDFTHRGLPKPETFEKDIRYGYVCPGTPEAPGTLEPSGAPDAPYDLEDGYDPSADQCVRLYAHAYTPQRTRIYLRTHFEPGVSPLPTPPIEPGA</sequence>
<organism evidence="2 5">
    <name type="scientific">Streptomyces californicus</name>
    <dbReference type="NCBI Taxonomy" id="67351"/>
    <lineage>
        <taxon>Bacteria</taxon>
        <taxon>Bacillati</taxon>
        <taxon>Actinomycetota</taxon>
        <taxon>Actinomycetes</taxon>
        <taxon>Kitasatosporales</taxon>
        <taxon>Streptomycetaceae</taxon>
        <taxon>Streptomyces</taxon>
    </lineage>
</organism>
<evidence type="ECO:0000256" key="1">
    <source>
        <dbReference type="SAM" id="MobiDB-lite"/>
    </source>
</evidence>
<dbReference type="EMBL" id="CP070249">
    <property type="protein sequence ID" value="QRV42428.1"/>
    <property type="molecule type" value="Genomic_DNA"/>
</dbReference>
<dbReference type="Proteomes" id="UP000598054">
    <property type="component" value="Chromosome"/>
</dbReference>
<gene>
    <name evidence="3" type="ORF">I6J41_18015</name>
    <name evidence="2" type="ORF">I6J42_15990</name>
</gene>
<evidence type="ECO:0000313" key="4">
    <source>
        <dbReference type="Proteomes" id="UP000598054"/>
    </source>
</evidence>
<feature type="region of interest" description="Disordered" evidence="1">
    <location>
        <begin position="1"/>
        <end position="123"/>
    </location>
</feature>
<feature type="compositionally biased region" description="Low complexity" evidence="1">
    <location>
        <begin position="14"/>
        <end position="26"/>
    </location>
</feature>
<dbReference type="EMBL" id="CP070245">
    <property type="protein sequence ID" value="QRV35381.1"/>
    <property type="molecule type" value="Genomic_DNA"/>
</dbReference>
<evidence type="ECO:0000313" key="3">
    <source>
        <dbReference type="EMBL" id="QRV42428.1"/>
    </source>
</evidence>
<dbReference type="AlphaFoldDB" id="A0ABD7CXC1"/>
<reference evidence="4 5" key="1">
    <citation type="submission" date="2021-02" db="EMBL/GenBank/DDBJ databases">
        <title>FDA dAtabase for Regulatory Grade micrObial Sequences (FDA-ARGOS): Supporting development and validation of Infectious Disease Dx tests.</title>
        <authorList>
            <person name="Sproer C."/>
            <person name="Gronow S."/>
            <person name="Severitt S."/>
            <person name="Schroder I."/>
            <person name="Tallon L."/>
            <person name="Sadzewicz L."/>
            <person name="Zhao X."/>
            <person name="Boylan J."/>
            <person name="Ott S."/>
            <person name="Bowen H."/>
            <person name="Vavikolanu K."/>
            <person name="Mehta A."/>
            <person name="Aluvathingal J."/>
            <person name="Nadendla S."/>
            <person name="Lowell S."/>
            <person name="Myers T."/>
            <person name="Yan Y."/>
            <person name="Sichtig H."/>
        </authorList>
    </citation>
    <scope>NUCLEOTIDE SEQUENCE [LARGE SCALE GENOMIC DNA]</scope>
    <source>
        <strain evidence="3 4">FDAARGOS_1211</strain>
        <strain evidence="2 5">FDAARGOS_1212</strain>
    </source>
</reference>
<dbReference type="GeneID" id="63981449"/>
<dbReference type="Proteomes" id="UP000623926">
    <property type="component" value="Chromosome"/>
</dbReference>